<accession>A0A6B3RWZ3</accession>
<evidence type="ECO:0000256" key="1">
    <source>
        <dbReference type="ARBA" id="ARBA00022679"/>
    </source>
</evidence>
<dbReference type="GO" id="GO:0008999">
    <property type="term" value="F:protein-N-terminal-alanine acetyltransferase activity"/>
    <property type="evidence" value="ECO:0007669"/>
    <property type="project" value="UniProtKB-EC"/>
</dbReference>
<dbReference type="AlphaFoldDB" id="A0A6B3RWZ3"/>
<reference evidence="5 6" key="1">
    <citation type="submission" date="2020-02" db="EMBL/GenBank/DDBJ databases">
        <title>Rhodobacter algicola sp. nov., isolated from microalga culture.</title>
        <authorList>
            <person name="Park C.-Y."/>
        </authorList>
    </citation>
    <scope>NUCLEOTIDE SEQUENCE [LARGE SCALE GENOMIC DNA]</scope>
    <source>
        <strain evidence="5 6">ETT8</strain>
    </source>
</reference>
<keyword evidence="3" id="KW-0963">Cytoplasm</keyword>
<dbReference type="Gene3D" id="3.40.630.30">
    <property type="match status" value="1"/>
</dbReference>
<keyword evidence="6" id="KW-1185">Reference proteome</keyword>
<evidence type="ECO:0000256" key="3">
    <source>
        <dbReference type="RuleBase" id="RU363094"/>
    </source>
</evidence>
<organism evidence="5 6">
    <name type="scientific">Pseudotabrizicola algicola</name>
    <dbReference type="NCBI Taxonomy" id="2709381"/>
    <lineage>
        <taxon>Bacteria</taxon>
        <taxon>Pseudomonadati</taxon>
        <taxon>Pseudomonadota</taxon>
        <taxon>Alphaproteobacteria</taxon>
        <taxon>Rhodobacterales</taxon>
        <taxon>Paracoccaceae</taxon>
        <taxon>Pseudotabrizicola</taxon>
    </lineage>
</organism>
<comment type="similarity">
    <text evidence="3">Belongs to the acetyltransferase family. RimI subfamily.</text>
</comment>
<proteinExistence type="inferred from homology"/>
<dbReference type="NCBIfam" id="TIGR01575">
    <property type="entry name" value="rimI"/>
    <property type="match status" value="1"/>
</dbReference>
<sequence>MPRRQATRPRLSSMPDIAALAAIHAACFTLPRPWSAAEIESLLGSPEVFALVESSGFLMGRVVADEAEMLTLAVMPDARRTGMGRSLVQRFVTEARVRGAAQAFLEVAASNCGAIALYRQAGFVEVGRRKGYYSEPDGTRVDALVLSRAL</sequence>
<dbReference type="InterPro" id="IPR000182">
    <property type="entry name" value="GNAT_dom"/>
</dbReference>
<comment type="catalytic activity">
    <reaction evidence="3">
        <text>N-terminal L-alanyl-[ribosomal protein bS18] + acetyl-CoA = N-terminal N(alpha)-acetyl-L-alanyl-[ribosomal protein bS18] + CoA + H(+)</text>
        <dbReference type="Rhea" id="RHEA:43756"/>
        <dbReference type="Rhea" id="RHEA-COMP:10676"/>
        <dbReference type="Rhea" id="RHEA-COMP:10677"/>
        <dbReference type="ChEBI" id="CHEBI:15378"/>
        <dbReference type="ChEBI" id="CHEBI:57287"/>
        <dbReference type="ChEBI" id="CHEBI:57288"/>
        <dbReference type="ChEBI" id="CHEBI:64718"/>
        <dbReference type="ChEBI" id="CHEBI:83683"/>
        <dbReference type="EC" id="2.3.1.266"/>
    </reaction>
</comment>
<comment type="function">
    <text evidence="3">Acetylates the N-terminal alanine of ribosomal protein bS18.</text>
</comment>
<dbReference type="Proteomes" id="UP000481421">
    <property type="component" value="Unassembled WGS sequence"/>
</dbReference>
<dbReference type="PROSITE" id="PS51186">
    <property type="entry name" value="GNAT"/>
    <property type="match status" value="1"/>
</dbReference>
<dbReference type="GO" id="GO:0005840">
    <property type="term" value="C:ribosome"/>
    <property type="evidence" value="ECO:0007669"/>
    <property type="project" value="UniProtKB-KW"/>
</dbReference>
<dbReference type="EMBL" id="JAAIKE010000005">
    <property type="protein sequence ID" value="NEX47569.1"/>
    <property type="molecule type" value="Genomic_DNA"/>
</dbReference>
<evidence type="ECO:0000259" key="4">
    <source>
        <dbReference type="PROSITE" id="PS51186"/>
    </source>
</evidence>
<dbReference type="PANTHER" id="PTHR43877">
    <property type="entry name" value="AMINOALKYLPHOSPHONATE N-ACETYLTRANSFERASE-RELATED-RELATED"/>
    <property type="match status" value="1"/>
</dbReference>
<keyword evidence="5" id="KW-0689">Ribosomal protein</keyword>
<protein>
    <recommendedName>
        <fullName evidence="3">[Ribosomal protein bS18]-alanine N-acetyltransferase</fullName>
        <ecNumber evidence="3">2.3.1.266</ecNumber>
    </recommendedName>
</protein>
<dbReference type="SUPFAM" id="SSF55729">
    <property type="entry name" value="Acyl-CoA N-acyltransferases (Nat)"/>
    <property type="match status" value="1"/>
</dbReference>
<dbReference type="CDD" id="cd04301">
    <property type="entry name" value="NAT_SF"/>
    <property type="match status" value="1"/>
</dbReference>
<dbReference type="GO" id="GO:0005737">
    <property type="term" value="C:cytoplasm"/>
    <property type="evidence" value="ECO:0007669"/>
    <property type="project" value="UniProtKB-SubCell"/>
</dbReference>
<dbReference type="InterPro" id="IPR006464">
    <property type="entry name" value="AcTrfase_RimI/Ard1"/>
</dbReference>
<gene>
    <name evidence="5" type="primary">rimI</name>
    <name evidence="5" type="ORF">G3572_15255</name>
</gene>
<evidence type="ECO:0000313" key="5">
    <source>
        <dbReference type="EMBL" id="NEX47569.1"/>
    </source>
</evidence>
<comment type="caution">
    <text evidence="5">The sequence shown here is derived from an EMBL/GenBank/DDBJ whole genome shotgun (WGS) entry which is preliminary data.</text>
</comment>
<keyword evidence="2" id="KW-0012">Acyltransferase</keyword>
<name>A0A6B3RWZ3_9RHOB</name>
<keyword evidence="1 5" id="KW-0808">Transferase</keyword>
<dbReference type="EC" id="2.3.1.266" evidence="3"/>
<dbReference type="Pfam" id="PF00583">
    <property type="entry name" value="Acetyltransf_1"/>
    <property type="match status" value="1"/>
</dbReference>
<feature type="domain" description="N-acetyltransferase" evidence="4">
    <location>
        <begin position="7"/>
        <end position="150"/>
    </location>
</feature>
<dbReference type="PANTHER" id="PTHR43877:SF2">
    <property type="entry name" value="AMINOALKYLPHOSPHONATE N-ACETYLTRANSFERASE-RELATED"/>
    <property type="match status" value="1"/>
</dbReference>
<dbReference type="InterPro" id="IPR016181">
    <property type="entry name" value="Acyl_CoA_acyltransferase"/>
</dbReference>
<comment type="subcellular location">
    <subcellularLocation>
        <location evidence="3">Cytoplasm</location>
    </subcellularLocation>
</comment>
<keyword evidence="5" id="KW-0687">Ribonucleoprotein</keyword>
<evidence type="ECO:0000256" key="2">
    <source>
        <dbReference type="ARBA" id="ARBA00023315"/>
    </source>
</evidence>
<dbReference type="InterPro" id="IPR050832">
    <property type="entry name" value="Bact_Acetyltransf"/>
</dbReference>
<evidence type="ECO:0000313" key="6">
    <source>
        <dbReference type="Proteomes" id="UP000481421"/>
    </source>
</evidence>